<evidence type="ECO:0000313" key="1">
    <source>
        <dbReference type="EMBL" id="MFD2163233.1"/>
    </source>
</evidence>
<name>A0ABW4ZMK6_9SPHI</name>
<gene>
    <name evidence="1" type="ORF">ACFSJU_12580</name>
</gene>
<organism evidence="1 2">
    <name type="scientific">Paradesertivirga mongoliensis</name>
    <dbReference type="NCBI Taxonomy" id="2100740"/>
    <lineage>
        <taxon>Bacteria</taxon>
        <taxon>Pseudomonadati</taxon>
        <taxon>Bacteroidota</taxon>
        <taxon>Sphingobacteriia</taxon>
        <taxon>Sphingobacteriales</taxon>
        <taxon>Sphingobacteriaceae</taxon>
        <taxon>Paradesertivirga</taxon>
    </lineage>
</organism>
<sequence>MQDLIKLKTLQSNYQEKFAVVLKLQEELGISGSETTDSPEYLVAKEEWLKAGNELKLHLEQYQ</sequence>
<comment type="caution">
    <text evidence="1">The sequence shown here is derived from an EMBL/GenBank/DDBJ whole genome shotgun (WGS) entry which is preliminary data.</text>
</comment>
<proteinExistence type="predicted"/>
<protein>
    <submittedName>
        <fullName evidence="1">Uncharacterized protein</fullName>
    </submittedName>
</protein>
<dbReference type="RefSeq" id="WP_255901214.1">
    <property type="nucleotide sequence ID" value="NZ_JAFMZO010000002.1"/>
</dbReference>
<dbReference type="EMBL" id="JBHUHZ010000002">
    <property type="protein sequence ID" value="MFD2163233.1"/>
    <property type="molecule type" value="Genomic_DNA"/>
</dbReference>
<dbReference type="Proteomes" id="UP001597387">
    <property type="component" value="Unassembled WGS sequence"/>
</dbReference>
<keyword evidence="2" id="KW-1185">Reference proteome</keyword>
<reference evidence="2" key="1">
    <citation type="journal article" date="2019" name="Int. J. Syst. Evol. Microbiol.">
        <title>The Global Catalogue of Microorganisms (GCM) 10K type strain sequencing project: providing services to taxonomists for standard genome sequencing and annotation.</title>
        <authorList>
            <consortium name="The Broad Institute Genomics Platform"/>
            <consortium name="The Broad Institute Genome Sequencing Center for Infectious Disease"/>
            <person name="Wu L."/>
            <person name="Ma J."/>
        </authorList>
    </citation>
    <scope>NUCLEOTIDE SEQUENCE [LARGE SCALE GENOMIC DNA]</scope>
    <source>
        <strain evidence="2">KCTC 42217</strain>
    </source>
</reference>
<evidence type="ECO:0000313" key="2">
    <source>
        <dbReference type="Proteomes" id="UP001597387"/>
    </source>
</evidence>
<accession>A0ABW4ZMK6</accession>